<dbReference type="PANTHER" id="PTHR35802:SF1">
    <property type="entry name" value="PROTEASE SYNTHASE AND SPORULATION PROTEIN PAI 2"/>
    <property type="match status" value="1"/>
</dbReference>
<reference evidence="1 4" key="1">
    <citation type="submission" date="2016-11" db="EMBL/GenBank/DDBJ databases">
        <title>Whole genomes of Flavobacteriaceae.</title>
        <authorList>
            <person name="Stine C."/>
            <person name="Li C."/>
            <person name="Tadesse D."/>
        </authorList>
    </citation>
    <scope>NUCLEOTIDE SEQUENCE [LARGE SCALE GENOMIC DNA]</scope>
    <source>
        <strain evidence="1 4">DSM 21068</strain>
    </source>
</reference>
<dbReference type="EMBL" id="MUGO01000026">
    <property type="protein sequence ID" value="PQA90206.1"/>
    <property type="molecule type" value="Genomic_DNA"/>
</dbReference>
<dbReference type="Pfam" id="PF04299">
    <property type="entry name" value="FMN_bind_2"/>
    <property type="match status" value="1"/>
</dbReference>
<keyword evidence="4" id="KW-1185">Reference proteome</keyword>
<dbReference type="STRING" id="551459.SAMN05421796_10756"/>
<dbReference type="Gene3D" id="2.30.110.10">
    <property type="entry name" value="Electron Transport, Fmn-binding Protein, Chain A"/>
    <property type="match status" value="1"/>
</dbReference>
<name>A0A1N7N9D2_9FLAO</name>
<evidence type="ECO:0000313" key="3">
    <source>
        <dbReference type="Proteomes" id="UP000186246"/>
    </source>
</evidence>
<dbReference type="InterPro" id="IPR012349">
    <property type="entry name" value="Split_barrel_FMN-bd"/>
</dbReference>
<evidence type="ECO:0000313" key="2">
    <source>
        <dbReference type="EMBL" id="SIS94964.1"/>
    </source>
</evidence>
<dbReference type="OrthoDB" id="9794948at2"/>
<organism evidence="2 3">
    <name type="scientific">Chryseobacterium piscicola</name>
    <dbReference type="NCBI Taxonomy" id="551459"/>
    <lineage>
        <taxon>Bacteria</taxon>
        <taxon>Pseudomonadati</taxon>
        <taxon>Bacteroidota</taxon>
        <taxon>Flavobacteriia</taxon>
        <taxon>Flavobacteriales</taxon>
        <taxon>Weeksellaceae</taxon>
        <taxon>Chryseobacterium group</taxon>
        <taxon>Chryseobacterium</taxon>
    </lineage>
</organism>
<protein>
    <submittedName>
        <fullName evidence="1 2">Transcriptional regulator</fullName>
    </submittedName>
</protein>
<dbReference type="PIRSF" id="PIRSF010372">
    <property type="entry name" value="PaiB"/>
    <property type="match status" value="1"/>
</dbReference>
<dbReference type="SUPFAM" id="SSF50475">
    <property type="entry name" value="FMN-binding split barrel"/>
    <property type="match status" value="1"/>
</dbReference>
<dbReference type="AlphaFoldDB" id="A0A1N7N9D2"/>
<dbReference type="PANTHER" id="PTHR35802">
    <property type="entry name" value="PROTEASE SYNTHASE AND SPORULATION PROTEIN PAI 2"/>
    <property type="match status" value="1"/>
</dbReference>
<evidence type="ECO:0000313" key="1">
    <source>
        <dbReference type="EMBL" id="PQA90206.1"/>
    </source>
</evidence>
<sequence length="213" mass="24870">MFIPKLYKSEDYNLMKEIIKENSFALLISSVNKIRATHSMMILNEDDPENIYIETHISRANPQAKTLANGDEVLCDFLGAHAYISSSWYDHINVSTWNYEAVQVYGKVDIMNQEELYNHLEKLTYKYEKFQQCPMMVKDMGKEFVEKEMKGAFGLKIIPTEIFIKQKLSQNRKENDYESIILNLENSDENGRQIAGKMKQIKKINNIKKPNII</sequence>
<reference evidence="2" key="3">
    <citation type="submission" date="2017-01" db="EMBL/GenBank/DDBJ databases">
        <authorList>
            <person name="Mah S.A."/>
            <person name="Swanson W.J."/>
            <person name="Moy G.W."/>
            <person name="Vacquier V.D."/>
        </authorList>
    </citation>
    <scope>NUCLEOTIDE SEQUENCE [LARGE SCALE GENOMIC DNA]</scope>
    <source>
        <strain evidence="2">DSM 21068</strain>
    </source>
</reference>
<dbReference type="RefSeq" id="WP_076452112.1">
    <property type="nucleotide sequence ID" value="NZ_FTOJ01000007.1"/>
</dbReference>
<evidence type="ECO:0000313" key="4">
    <source>
        <dbReference type="Proteomes" id="UP000238314"/>
    </source>
</evidence>
<reference evidence="3" key="2">
    <citation type="submission" date="2017-01" db="EMBL/GenBank/DDBJ databases">
        <authorList>
            <person name="Varghese N."/>
            <person name="Submissions S."/>
        </authorList>
    </citation>
    <scope>NUCLEOTIDE SEQUENCE [LARGE SCALE GENOMIC DNA]</scope>
    <source>
        <strain evidence="3">DSM 21068</strain>
    </source>
</reference>
<dbReference type="Proteomes" id="UP000238314">
    <property type="component" value="Unassembled WGS sequence"/>
</dbReference>
<dbReference type="EMBL" id="FTOJ01000007">
    <property type="protein sequence ID" value="SIS94964.1"/>
    <property type="molecule type" value="Genomic_DNA"/>
</dbReference>
<accession>A0A1N7N9D2</accession>
<dbReference type="Proteomes" id="UP000186246">
    <property type="component" value="Unassembled WGS sequence"/>
</dbReference>
<gene>
    <name evidence="1" type="ORF">B0A70_15125</name>
    <name evidence="2" type="ORF">SAMN05421796_10756</name>
</gene>
<proteinExistence type="predicted"/>
<dbReference type="InterPro" id="IPR007396">
    <property type="entry name" value="TR_PAI2-type"/>
</dbReference>